<dbReference type="Proteomes" id="UP000187323">
    <property type="component" value="Unassembled WGS sequence"/>
</dbReference>
<proteinExistence type="predicted"/>
<organism evidence="1 2">
    <name type="scientific">Paenibacillus odorifer</name>
    <dbReference type="NCBI Taxonomy" id="189426"/>
    <lineage>
        <taxon>Bacteria</taxon>
        <taxon>Bacillati</taxon>
        <taxon>Bacillota</taxon>
        <taxon>Bacilli</taxon>
        <taxon>Bacillales</taxon>
        <taxon>Paenibacillaceae</taxon>
        <taxon>Paenibacillus</taxon>
    </lineage>
</organism>
<protein>
    <submittedName>
        <fullName evidence="1">Uncharacterized protein</fullName>
    </submittedName>
</protein>
<dbReference type="AlphaFoldDB" id="A0AB36J7R0"/>
<dbReference type="InterPro" id="IPR036278">
    <property type="entry name" value="Sialidase_sf"/>
</dbReference>
<evidence type="ECO:0000313" key="1">
    <source>
        <dbReference type="EMBL" id="OME12517.1"/>
    </source>
</evidence>
<dbReference type="RefSeq" id="WP_076138384.1">
    <property type="nucleotide sequence ID" value="NZ_MPTO01000033.1"/>
</dbReference>
<accession>A0AB36J7R0</accession>
<name>A0AB36J7R0_9BACL</name>
<gene>
    <name evidence="1" type="ORF">BSK47_27265</name>
</gene>
<evidence type="ECO:0000313" key="2">
    <source>
        <dbReference type="Proteomes" id="UP000187323"/>
    </source>
</evidence>
<reference evidence="1 2" key="1">
    <citation type="submission" date="2016-10" db="EMBL/GenBank/DDBJ databases">
        <title>Paenibacillus species isolates.</title>
        <authorList>
            <person name="Beno S.M."/>
        </authorList>
    </citation>
    <scope>NUCLEOTIDE SEQUENCE [LARGE SCALE GENOMIC DNA]</scope>
    <source>
        <strain evidence="1 2">FSL H7-0918</strain>
    </source>
</reference>
<dbReference type="SUPFAM" id="SSF50939">
    <property type="entry name" value="Sialidases"/>
    <property type="match status" value="1"/>
</dbReference>
<sequence length="959" mass="99934">MIKRSGNLLLAISLVFSIVSSLFMPAVIYAAPSNSNIIDQSSTSAGNLSSVAFGNNVFVAVGQGGISTSSNGVDWSISKKAGNPKLTSIVFANGLFLAIDGSEKAVYNSLDGENWTKKTLAITPERLKAVNGKFFVWQSVYKPGTNPPSYDVTLLQSSDGINWTDTGITSTNAIFGMQSLTDIAYGNNKYVVSANNAVYYTSTNLINWTTVTLTDLVINHYNSSWPYVTNVIYLNNRFFSYIVTPYAKKVFTSTDGANWTVDASWDNKQFYGGGSLNGSYLLFGQGVIYKSSAAPLDSTQWTSSDTHTTMMVNNMVYGNGKYVASGGNGLLVSSDLSAWSNVSGNLKSTAKDGNGNYVAVSSGEYGSIYKSNSSAVWNDVTPSKLPGMNAVTYGAGKFIAVTDKENYNLNAKVVTSTNGDTWTTTDTGVQDNLTGIAFGTNQYVAVSDYGGIYSSVNGTSWTERFKNGDFAFNTVAYLNNQFVALGMKYNSTTYEQESVVIAKSSDGIQWNVPLEIGFPNTSLKGIAYDGRAYILVGEDTLSQQAVILITEDLVTFTKVTISASALNNISFGNGSFLAVGLKGELFSSADGSTWTQEISELTSNLNGIIYDGTNFKVVGDYFTKMTLNLGPTLAYSITASAATLTPVVGVDNGITLTVKNSLGDTDTTFTGSKEVTVTGYGVAPDGTYGSLGSTALAASPSKINVNFVDGVAQVNLKLNKAGAQAVVFSQAGVTSPAATALNIAPVAGSTATMKLTTGVSAPQANGGSFAQQPVITLLDQFGNVNIGDNSTVVTVSKKDAGSWTLTGNTTLTAVAGVISFTDLGATNAAGITGAQLAFDATGLAEITSATVNLPQPQGAQSITASAATLTPVVGVDNGITLTVKNSLGDTDTLFTGTKEVTVAGYDVAPDGTHGSLGSTALAASPSKINVDFVEGVAQVDLKLNKAGAQAVVFSQAGVA</sequence>
<dbReference type="EMBL" id="MPTO01000033">
    <property type="protein sequence ID" value="OME12517.1"/>
    <property type="molecule type" value="Genomic_DNA"/>
</dbReference>
<feature type="non-terminal residue" evidence="1">
    <location>
        <position position="959"/>
    </location>
</feature>
<comment type="caution">
    <text evidence="1">The sequence shown here is derived from an EMBL/GenBank/DDBJ whole genome shotgun (WGS) entry which is preliminary data.</text>
</comment>